<evidence type="ECO:0000313" key="5">
    <source>
        <dbReference type="Ensembl" id="ENSORLP00015007115.1"/>
    </source>
</evidence>
<dbReference type="Gene3D" id="2.60.40.10">
    <property type="entry name" value="Immunoglobulins"/>
    <property type="match status" value="1"/>
</dbReference>
<evidence type="ECO:0000256" key="1">
    <source>
        <dbReference type="SAM" id="MobiDB-lite"/>
    </source>
</evidence>
<keyword evidence="2" id="KW-1133">Transmembrane helix</keyword>
<protein>
    <recommendedName>
        <fullName evidence="4">Ig-like domain-containing protein</fullName>
    </recommendedName>
</protein>
<dbReference type="PROSITE" id="PS50835">
    <property type="entry name" value="IG_LIKE"/>
    <property type="match status" value="1"/>
</dbReference>
<organism evidence="5 6">
    <name type="scientific">Oryzias latipes</name>
    <name type="common">Japanese rice fish</name>
    <name type="synonym">Japanese killifish</name>
    <dbReference type="NCBI Taxonomy" id="8090"/>
    <lineage>
        <taxon>Eukaryota</taxon>
        <taxon>Metazoa</taxon>
        <taxon>Chordata</taxon>
        <taxon>Craniata</taxon>
        <taxon>Vertebrata</taxon>
        <taxon>Euteleostomi</taxon>
        <taxon>Actinopterygii</taxon>
        <taxon>Neopterygii</taxon>
        <taxon>Teleostei</taxon>
        <taxon>Neoteleostei</taxon>
        <taxon>Acanthomorphata</taxon>
        <taxon>Ovalentaria</taxon>
        <taxon>Atherinomorphae</taxon>
        <taxon>Beloniformes</taxon>
        <taxon>Adrianichthyidae</taxon>
        <taxon>Oryziinae</taxon>
        <taxon>Oryzias</taxon>
    </lineage>
</organism>
<evidence type="ECO:0000256" key="2">
    <source>
        <dbReference type="SAM" id="Phobius"/>
    </source>
</evidence>
<dbReference type="InterPro" id="IPR007110">
    <property type="entry name" value="Ig-like_dom"/>
</dbReference>
<reference evidence="5" key="4">
    <citation type="submission" date="2025-09" db="UniProtKB">
        <authorList>
            <consortium name="Ensembl"/>
        </authorList>
    </citation>
    <scope>IDENTIFICATION</scope>
    <source>
        <strain evidence="5">HSOK</strain>
    </source>
</reference>
<feature type="region of interest" description="Disordered" evidence="1">
    <location>
        <begin position="149"/>
        <end position="172"/>
    </location>
</feature>
<feature type="domain" description="Ig-like" evidence="4">
    <location>
        <begin position="33"/>
        <end position="124"/>
    </location>
</feature>
<evidence type="ECO:0000256" key="3">
    <source>
        <dbReference type="SAM" id="SignalP"/>
    </source>
</evidence>
<dbReference type="InterPro" id="IPR013106">
    <property type="entry name" value="Ig_V-set"/>
</dbReference>
<dbReference type="Ensembl" id="ENSORLT00015003068.1">
    <property type="protein sequence ID" value="ENSORLP00015007115.1"/>
    <property type="gene ID" value="ENSORLG00015007938.1"/>
</dbReference>
<dbReference type="PANTHER" id="PTHR46608:SF3">
    <property type="entry name" value="T-CELL IMMUNOGLOBULIN AND MUCIN DOMAIN-CONTAINING PROTEIN 4"/>
    <property type="match status" value="1"/>
</dbReference>
<dbReference type="SUPFAM" id="SSF48726">
    <property type="entry name" value="Immunoglobulin"/>
    <property type="match status" value="1"/>
</dbReference>
<keyword evidence="3" id="KW-0732">Signal</keyword>
<dbReference type="InterPro" id="IPR003599">
    <property type="entry name" value="Ig_sub"/>
</dbReference>
<sequence length="252" mass="27702">MQTPGSTCSFLRYRNNMLLLLHAVWTGLLFAAARVSATATETVVGVAGGDVTLPCRCRAAQQVGVEVCWGRGEPSIFSCHNAVISGTGNHVTYRRSKRYSMSSSSSLSISSSRPADAGFYHCRVHLPGLFNDQVSIVHLLIIRPPPLISQHPTDKDEENSGAGHTTKSDFMVPTGSDVTDGNNPDVVVALVQSQVQQENSLHFFIGNTLRFSFFIFIPLLVSALFYRVWRSNLRFPTNTRPDQPEDEDDDSV</sequence>
<reference key="1">
    <citation type="journal article" date="2007" name="Nature">
        <title>The medaka draft genome and insights into vertebrate genome evolution.</title>
        <authorList>
            <person name="Kasahara M."/>
            <person name="Naruse K."/>
            <person name="Sasaki S."/>
            <person name="Nakatani Y."/>
            <person name="Qu W."/>
            <person name="Ahsan B."/>
            <person name="Yamada T."/>
            <person name="Nagayasu Y."/>
            <person name="Doi K."/>
            <person name="Kasai Y."/>
            <person name="Jindo T."/>
            <person name="Kobayashi D."/>
            <person name="Shimada A."/>
            <person name="Toyoda A."/>
            <person name="Kuroki Y."/>
            <person name="Fujiyama A."/>
            <person name="Sasaki T."/>
            <person name="Shimizu A."/>
            <person name="Asakawa S."/>
            <person name="Shimizu N."/>
            <person name="Hashimoto S."/>
            <person name="Yang J."/>
            <person name="Lee Y."/>
            <person name="Matsushima K."/>
            <person name="Sugano S."/>
            <person name="Sakaizumi M."/>
            <person name="Narita T."/>
            <person name="Ohishi K."/>
            <person name="Haga S."/>
            <person name="Ohta F."/>
            <person name="Nomoto H."/>
            <person name="Nogata K."/>
            <person name="Morishita T."/>
            <person name="Endo T."/>
            <person name="Shin-I T."/>
            <person name="Takeda H."/>
            <person name="Morishita S."/>
            <person name="Kohara Y."/>
        </authorList>
    </citation>
    <scope>NUCLEOTIDE SEQUENCE [LARGE SCALE GENOMIC DNA]</scope>
    <source>
        <strain>Hd-rR</strain>
    </source>
</reference>
<keyword evidence="2" id="KW-0472">Membrane</keyword>
<dbReference type="InterPro" id="IPR013783">
    <property type="entry name" value="Ig-like_fold"/>
</dbReference>
<dbReference type="AlphaFoldDB" id="A0A3P9HH47"/>
<proteinExistence type="predicted"/>
<dbReference type="PANTHER" id="PTHR46608">
    <property type="entry name" value="T-CELL IMMUNOGLOBULIN AND MUCIN DOMAIN-CONTAINING PROTEIN 4"/>
    <property type="match status" value="1"/>
</dbReference>
<feature type="signal peptide" evidence="3">
    <location>
        <begin position="1"/>
        <end position="37"/>
    </location>
</feature>
<accession>A0A3P9HH47</accession>
<feature type="transmembrane region" description="Helical" evidence="2">
    <location>
        <begin position="209"/>
        <end position="229"/>
    </location>
</feature>
<reference evidence="5" key="3">
    <citation type="submission" date="2025-08" db="UniProtKB">
        <authorList>
            <consortium name="Ensembl"/>
        </authorList>
    </citation>
    <scope>IDENTIFICATION</scope>
    <source>
        <strain evidence="5">HSOK</strain>
    </source>
</reference>
<reference evidence="5 6" key="2">
    <citation type="submission" date="2017-04" db="EMBL/GenBank/DDBJ databases">
        <title>CpG methylation of centromeres and impact of large insertions on vertebrate speciation.</title>
        <authorList>
            <person name="Ichikawa K."/>
            <person name="Yoshimura J."/>
            <person name="Morishita S."/>
        </authorList>
    </citation>
    <scope>NUCLEOTIDE SEQUENCE</scope>
    <source>
        <strain evidence="5 6">HSOK</strain>
    </source>
</reference>
<keyword evidence="2" id="KW-0812">Transmembrane</keyword>
<dbReference type="Pfam" id="PF07686">
    <property type="entry name" value="V-set"/>
    <property type="match status" value="1"/>
</dbReference>
<feature type="chain" id="PRO_5018085965" description="Ig-like domain-containing protein" evidence="3">
    <location>
        <begin position="38"/>
        <end position="252"/>
    </location>
</feature>
<evidence type="ECO:0000313" key="6">
    <source>
        <dbReference type="Proteomes" id="UP000265200"/>
    </source>
</evidence>
<dbReference type="SMART" id="SM00409">
    <property type="entry name" value="IG"/>
    <property type="match status" value="1"/>
</dbReference>
<dbReference type="InterPro" id="IPR036179">
    <property type="entry name" value="Ig-like_dom_sf"/>
</dbReference>
<dbReference type="Proteomes" id="UP000265200">
    <property type="component" value="Chromosome 14"/>
</dbReference>
<evidence type="ECO:0000259" key="4">
    <source>
        <dbReference type="PROSITE" id="PS50835"/>
    </source>
</evidence>
<name>A0A3P9HH47_ORYLA</name>